<dbReference type="EMBL" id="CADCTF010000059">
    <property type="protein sequence ID" value="CAA9230548.1"/>
    <property type="molecule type" value="Genomic_DNA"/>
</dbReference>
<feature type="compositionally biased region" description="Basic and acidic residues" evidence="1">
    <location>
        <begin position="37"/>
        <end position="56"/>
    </location>
</feature>
<evidence type="ECO:0000256" key="1">
    <source>
        <dbReference type="SAM" id="MobiDB-lite"/>
    </source>
</evidence>
<gene>
    <name evidence="2" type="ORF">AVDCRST_MAG50-1155</name>
</gene>
<evidence type="ECO:0000313" key="2">
    <source>
        <dbReference type="EMBL" id="CAA9230548.1"/>
    </source>
</evidence>
<organism evidence="2">
    <name type="scientific">uncultured Acidimicrobiales bacterium</name>
    <dbReference type="NCBI Taxonomy" id="310071"/>
    <lineage>
        <taxon>Bacteria</taxon>
        <taxon>Bacillati</taxon>
        <taxon>Actinomycetota</taxon>
        <taxon>Acidimicrobiia</taxon>
        <taxon>Acidimicrobiales</taxon>
        <taxon>environmental samples</taxon>
    </lineage>
</organism>
<feature type="compositionally biased region" description="Low complexity" evidence="1">
    <location>
        <begin position="1"/>
        <end position="21"/>
    </location>
</feature>
<dbReference type="AlphaFoldDB" id="A0A6J4HR25"/>
<sequence>DVRGRPPLRGGRVRRLSLPLAPRRHPRHGAPAAAALRRRDSQDQRAAERHGQGDRL</sequence>
<feature type="non-terminal residue" evidence="2">
    <location>
        <position position="56"/>
    </location>
</feature>
<name>A0A6J4HR25_9ACTN</name>
<feature type="non-terminal residue" evidence="2">
    <location>
        <position position="1"/>
    </location>
</feature>
<accession>A0A6J4HR25</accession>
<feature type="region of interest" description="Disordered" evidence="1">
    <location>
        <begin position="1"/>
        <end position="56"/>
    </location>
</feature>
<reference evidence="2" key="1">
    <citation type="submission" date="2020-02" db="EMBL/GenBank/DDBJ databases">
        <authorList>
            <person name="Meier V. D."/>
        </authorList>
    </citation>
    <scope>NUCLEOTIDE SEQUENCE</scope>
    <source>
        <strain evidence="2">AVDCRST_MAG50</strain>
    </source>
</reference>
<protein>
    <submittedName>
        <fullName evidence="2">Uncharacterized protein</fullName>
    </submittedName>
</protein>
<proteinExistence type="predicted"/>